<protein>
    <submittedName>
        <fullName evidence="1">FMN-binding protein</fullName>
    </submittedName>
</protein>
<dbReference type="Proteomes" id="UP000682782">
    <property type="component" value="Chromosome"/>
</dbReference>
<accession>A0AC61N4U5</accession>
<gene>
    <name evidence="1" type="ORF">JYE49_08040</name>
</gene>
<name>A0AC61N4U5_9FIRM</name>
<dbReference type="EMBL" id="CP068393">
    <property type="protein sequence ID" value="QUC65838.1"/>
    <property type="molecule type" value="Genomic_DNA"/>
</dbReference>
<sequence>MDMNRREFLRTAGKAALGAVAVSSLPLPVVAEGKETPVWPWKYVPLDKDELLKRCYEKFYEYGGCGGGCFGGIIDIMSEVTGYPYNEMVPGRTCALMGGGFGAGTLCGSLAGALMFVGLVCEPQDAAAVRDQLFAWYREHSFPQYQPEFESITTVAHSINCVDSVGTYMAATGYKMADPERKARCASVTAEVAVKAISLLNVLYGYEEAEPEEEAAPAEEALAANEYIGTGISEIGGEVKVKVTMDGDKIAKIEVLSHNETAGVSDPAFAAIPDAIIAANSTEIDTVSGATKTSEALIAAVNDALAQIKK</sequence>
<reference evidence="1" key="1">
    <citation type="submission" date="2021-01" db="EMBL/GenBank/DDBJ databases">
        <title>Complete genome sequence of Clostridiales bacterium R-7.</title>
        <authorList>
            <person name="Mahoney-Kurpe S.C."/>
            <person name="Palevich N."/>
            <person name="Koike S."/>
            <person name="Moon C.D."/>
            <person name="Attwood G.T."/>
        </authorList>
    </citation>
    <scope>NUCLEOTIDE SEQUENCE</scope>
    <source>
        <strain evidence="1">R-7</strain>
    </source>
</reference>
<evidence type="ECO:0000313" key="1">
    <source>
        <dbReference type="EMBL" id="QUC65838.1"/>
    </source>
</evidence>
<proteinExistence type="predicted"/>
<keyword evidence="2" id="KW-1185">Reference proteome</keyword>
<evidence type="ECO:0000313" key="2">
    <source>
        <dbReference type="Proteomes" id="UP000682782"/>
    </source>
</evidence>
<organism evidence="1 2">
    <name type="scientific">Aristaeella hokkaidonensis</name>
    <dbReference type="NCBI Taxonomy" id="3046382"/>
    <lineage>
        <taxon>Bacteria</taxon>
        <taxon>Bacillati</taxon>
        <taxon>Bacillota</taxon>
        <taxon>Clostridia</taxon>
        <taxon>Eubacteriales</taxon>
        <taxon>Aristaeellaceae</taxon>
        <taxon>Aristaeella</taxon>
    </lineage>
</organism>